<keyword evidence="2 9" id="KW-0540">Nuclease</keyword>
<proteinExistence type="inferred from homology"/>
<dbReference type="PROSITE" id="PS00731">
    <property type="entry name" value="AP_NUCLEASE_F2_3"/>
    <property type="match status" value="1"/>
</dbReference>
<feature type="binding site" evidence="9">
    <location>
        <position position="216"/>
    </location>
    <ligand>
        <name>Zn(2+)</name>
        <dbReference type="ChEBI" id="CHEBI:29105"/>
        <label>2</label>
    </ligand>
</feature>
<comment type="cofactor">
    <cofactor evidence="9">
        <name>Zn(2+)</name>
        <dbReference type="ChEBI" id="CHEBI:29105"/>
    </cofactor>
    <text evidence="9">Binds 3 Zn(2+) ions.</text>
</comment>
<comment type="catalytic activity">
    <reaction evidence="9">
        <text>Endonucleolytic cleavage to 5'-phosphooligonucleotide end-products.</text>
        <dbReference type="EC" id="3.1.21.2"/>
    </reaction>
</comment>
<dbReference type="FunFam" id="3.20.20.150:FF:000001">
    <property type="entry name" value="Probable endonuclease 4"/>
    <property type="match status" value="1"/>
</dbReference>
<dbReference type="NCBIfam" id="NF002199">
    <property type="entry name" value="PRK01060.1-4"/>
    <property type="match status" value="1"/>
</dbReference>
<dbReference type="PROSITE" id="PS00730">
    <property type="entry name" value="AP_NUCLEASE_F2_2"/>
    <property type="match status" value="1"/>
</dbReference>
<feature type="binding site" evidence="9">
    <location>
        <position position="109"/>
    </location>
    <ligand>
        <name>Zn(2+)</name>
        <dbReference type="ChEBI" id="CHEBI:29105"/>
        <label>1</label>
    </ligand>
</feature>
<feature type="binding site" evidence="9">
    <location>
        <position position="229"/>
    </location>
    <ligand>
        <name>Zn(2+)</name>
        <dbReference type="ChEBI" id="CHEBI:29105"/>
        <label>3</label>
    </ligand>
</feature>
<dbReference type="EMBL" id="FOPY01000001">
    <property type="protein sequence ID" value="SFH19982.1"/>
    <property type="molecule type" value="Genomic_DNA"/>
</dbReference>
<reference evidence="11 12" key="1">
    <citation type="submission" date="2016-10" db="EMBL/GenBank/DDBJ databases">
        <authorList>
            <person name="de Groot N.N."/>
        </authorList>
    </citation>
    <scope>NUCLEOTIDE SEQUENCE [LARGE SCALE GENOMIC DNA]</scope>
    <source>
        <strain evidence="11 12">CGMCC 1.6848</strain>
    </source>
</reference>
<organism evidence="11 12">
    <name type="scientific">Modicisalibacter xianhensis</name>
    <dbReference type="NCBI Taxonomy" id="442341"/>
    <lineage>
        <taxon>Bacteria</taxon>
        <taxon>Pseudomonadati</taxon>
        <taxon>Pseudomonadota</taxon>
        <taxon>Gammaproteobacteria</taxon>
        <taxon>Oceanospirillales</taxon>
        <taxon>Halomonadaceae</taxon>
        <taxon>Modicisalibacter</taxon>
    </lineage>
</organism>
<dbReference type="SMART" id="SM00518">
    <property type="entry name" value="AP2Ec"/>
    <property type="match status" value="1"/>
</dbReference>
<keyword evidence="4 9" id="KW-0255">Endonuclease</keyword>
<evidence type="ECO:0000256" key="6">
    <source>
        <dbReference type="ARBA" id="ARBA00022801"/>
    </source>
</evidence>
<dbReference type="STRING" id="442341.SAMN04487959_101203"/>
<comment type="similarity">
    <text evidence="1 9">Belongs to the AP endonuclease 2 family.</text>
</comment>
<feature type="domain" description="Xylose isomerase-like TIM barrel" evidence="10">
    <location>
        <begin position="18"/>
        <end position="277"/>
    </location>
</feature>
<dbReference type="RefSeq" id="WP_092842774.1">
    <property type="nucleotide sequence ID" value="NZ_FOPY01000001.1"/>
</dbReference>
<dbReference type="InterPro" id="IPR036237">
    <property type="entry name" value="Xyl_isomerase-like_sf"/>
</dbReference>
<dbReference type="PANTHER" id="PTHR21445:SF0">
    <property type="entry name" value="APURINIC-APYRIMIDINIC ENDONUCLEASE"/>
    <property type="match status" value="1"/>
</dbReference>
<evidence type="ECO:0000259" key="10">
    <source>
        <dbReference type="Pfam" id="PF01261"/>
    </source>
</evidence>
<dbReference type="AlphaFoldDB" id="A0A1I2Y2W2"/>
<dbReference type="Gene3D" id="3.20.20.150">
    <property type="entry name" value="Divalent-metal-dependent TIM barrel enzymes"/>
    <property type="match status" value="1"/>
</dbReference>
<evidence type="ECO:0000256" key="1">
    <source>
        <dbReference type="ARBA" id="ARBA00005340"/>
    </source>
</evidence>
<evidence type="ECO:0000256" key="3">
    <source>
        <dbReference type="ARBA" id="ARBA00022723"/>
    </source>
</evidence>
<dbReference type="HAMAP" id="MF_00152">
    <property type="entry name" value="Nfo"/>
    <property type="match status" value="1"/>
</dbReference>
<dbReference type="PANTHER" id="PTHR21445">
    <property type="entry name" value="ENDONUCLEASE IV ENDODEOXYRIBONUCLEASE IV"/>
    <property type="match status" value="1"/>
</dbReference>
<keyword evidence="7 9" id="KW-0862">Zinc</keyword>
<dbReference type="Proteomes" id="UP000199040">
    <property type="component" value="Unassembled WGS sequence"/>
</dbReference>
<evidence type="ECO:0000256" key="7">
    <source>
        <dbReference type="ARBA" id="ARBA00022833"/>
    </source>
</evidence>
<dbReference type="InterPro" id="IPR013022">
    <property type="entry name" value="Xyl_isomerase-like_TIM-brl"/>
</dbReference>
<dbReference type="CDD" id="cd00019">
    <property type="entry name" value="AP2Ec"/>
    <property type="match status" value="1"/>
</dbReference>
<dbReference type="NCBIfam" id="TIGR00587">
    <property type="entry name" value="nfo"/>
    <property type="match status" value="1"/>
</dbReference>
<dbReference type="GO" id="GO:0006284">
    <property type="term" value="P:base-excision repair"/>
    <property type="evidence" value="ECO:0007669"/>
    <property type="project" value="TreeGrafter"/>
</dbReference>
<feature type="binding site" evidence="9">
    <location>
        <position position="179"/>
    </location>
    <ligand>
        <name>Zn(2+)</name>
        <dbReference type="ChEBI" id="CHEBI:29105"/>
        <label>2</label>
    </ligand>
</feature>
<evidence type="ECO:0000256" key="8">
    <source>
        <dbReference type="ARBA" id="ARBA00023204"/>
    </source>
</evidence>
<keyword evidence="6 9" id="KW-0378">Hydrolase</keyword>
<dbReference type="GO" id="GO:0008833">
    <property type="term" value="F:deoxyribonuclease IV (phage-T4-induced) activity"/>
    <property type="evidence" value="ECO:0007669"/>
    <property type="project" value="UniProtKB-UniRule"/>
</dbReference>
<feature type="binding site" evidence="9">
    <location>
        <position position="231"/>
    </location>
    <ligand>
        <name>Zn(2+)</name>
        <dbReference type="ChEBI" id="CHEBI:29105"/>
        <label>3</label>
    </ligand>
</feature>
<accession>A0A1I2Y2W2</accession>
<evidence type="ECO:0000256" key="5">
    <source>
        <dbReference type="ARBA" id="ARBA00022763"/>
    </source>
</evidence>
<keyword evidence="5 9" id="KW-0227">DNA damage</keyword>
<dbReference type="SUPFAM" id="SSF51658">
    <property type="entry name" value="Xylose isomerase-like"/>
    <property type="match status" value="1"/>
</dbReference>
<dbReference type="InterPro" id="IPR018246">
    <property type="entry name" value="AP_endonuc_F2_Zn_BS"/>
</dbReference>
<feature type="binding site" evidence="9">
    <location>
        <position position="145"/>
    </location>
    <ligand>
        <name>Zn(2+)</name>
        <dbReference type="ChEBI" id="CHEBI:29105"/>
        <label>1</label>
    </ligand>
</feature>
<feature type="binding site" evidence="9">
    <location>
        <position position="69"/>
    </location>
    <ligand>
        <name>Zn(2+)</name>
        <dbReference type="ChEBI" id="CHEBI:29105"/>
        <label>1</label>
    </ligand>
</feature>
<dbReference type="InterPro" id="IPR001719">
    <property type="entry name" value="AP_endonuc_2"/>
</dbReference>
<keyword evidence="3 9" id="KW-0479">Metal-binding</keyword>
<feature type="binding site" evidence="9">
    <location>
        <position position="182"/>
    </location>
    <ligand>
        <name>Zn(2+)</name>
        <dbReference type="ChEBI" id="CHEBI:29105"/>
        <label>3</label>
    </ligand>
</feature>
<dbReference type="GO" id="GO:0003906">
    <property type="term" value="F:DNA-(apurinic or apyrimidinic site) endonuclease activity"/>
    <property type="evidence" value="ECO:0007669"/>
    <property type="project" value="TreeGrafter"/>
</dbReference>
<comment type="function">
    <text evidence="9">Endonuclease IV plays a role in DNA repair. It cleaves phosphodiester bonds at apurinic or apyrimidinic (AP) sites, generating a 3'-hydroxyl group and a 5'-terminal sugar phosphate.</text>
</comment>
<dbReference type="GO" id="GO:0003677">
    <property type="term" value="F:DNA binding"/>
    <property type="evidence" value="ECO:0007669"/>
    <property type="project" value="InterPro"/>
</dbReference>
<dbReference type="PROSITE" id="PS51432">
    <property type="entry name" value="AP_NUCLEASE_F2_4"/>
    <property type="match status" value="1"/>
</dbReference>
<evidence type="ECO:0000256" key="9">
    <source>
        <dbReference type="HAMAP-Rule" id="MF_00152"/>
    </source>
</evidence>
<name>A0A1I2Y2W2_9GAMM</name>
<evidence type="ECO:0000313" key="11">
    <source>
        <dbReference type="EMBL" id="SFH19982.1"/>
    </source>
</evidence>
<feature type="binding site" evidence="9">
    <location>
        <position position="261"/>
    </location>
    <ligand>
        <name>Zn(2+)</name>
        <dbReference type="ChEBI" id="CHEBI:29105"/>
        <label>2</label>
    </ligand>
</feature>
<sequence length="289" mass="31908">MKYIGAHVSAAGGAAQAVARAHEIGANAFALFTKNQRQWHAKPLSDEAITSFKAACQRYGFAPGQILPHDSYLINLGHPDDTALEKSRAAFLDEFQRCEQLGLTLLNFHPGSHLRKISERECLARIAESINHVLSRTHRVTDVIENTAGQGTNLGYRFEHLAEIIEQVDDKSRVGVCIDTCHAFAAGYDLRTPEATLATLDEFGAVVGFEYLRGMHLNDAKSAFASRVDRHHCLGEGNIGLEAFATLMGDSRLDGIPLILETIEPDRWSEEISWLRAQQRQPVNLAPSH</sequence>
<evidence type="ECO:0000313" key="12">
    <source>
        <dbReference type="Proteomes" id="UP000199040"/>
    </source>
</evidence>
<keyword evidence="12" id="KW-1185">Reference proteome</keyword>
<dbReference type="PROSITE" id="PS00729">
    <property type="entry name" value="AP_NUCLEASE_F2_1"/>
    <property type="match status" value="1"/>
</dbReference>
<dbReference type="GO" id="GO:0008081">
    <property type="term" value="F:phosphoric diester hydrolase activity"/>
    <property type="evidence" value="ECO:0007669"/>
    <property type="project" value="TreeGrafter"/>
</dbReference>
<protein>
    <recommendedName>
        <fullName evidence="9">Probable endonuclease 4</fullName>
        <ecNumber evidence="9">3.1.21.2</ecNumber>
    </recommendedName>
    <alternativeName>
        <fullName evidence="9">Endodeoxyribonuclease IV</fullName>
    </alternativeName>
    <alternativeName>
        <fullName evidence="9">Endonuclease IV</fullName>
    </alternativeName>
</protein>
<gene>
    <name evidence="9" type="primary">nfo</name>
    <name evidence="11" type="ORF">SAMN04487959_101203</name>
</gene>
<keyword evidence="8 9" id="KW-0234">DNA repair</keyword>
<evidence type="ECO:0000256" key="4">
    <source>
        <dbReference type="ARBA" id="ARBA00022759"/>
    </source>
</evidence>
<dbReference type="GO" id="GO:0008270">
    <property type="term" value="F:zinc ion binding"/>
    <property type="evidence" value="ECO:0007669"/>
    <property type="project" value="UniProtKB-UniRule"/>
</dbReference>
<evidence type="ECO:0000256" key="2">
    <source>
        <dbReference type="ARBA" id="ARBA00022722"/>
    </source>
</evidence>
<dbReference type="EC" id="3.1.21.2" evidence="9"/>
<dbReference type="Pfam" id="PF01261">
    <property type="entry name" value="AP_endonuc_2"/>
    <property type="match status" value="1"/>
</dbReference>
<feature type="binding site" evidence="9">
    <location>
        <position position="145"/>
    </location>
    <ligand>
        <name>Zn(2+)</name>
        <dbReference type="ChEBI" id="CHEBI:29105"/>
        <label>2</label>
    </ligand>
</feature>